<evidence type="ECO:0000256" key="9">
    <source>
        <dbReference type="SAM" id="Phobius"/>
    </source>
</evidence>
<evidence type="ECO:0000256" key="3">
    <source>
        <dbReference type="ARBA" id="ARBA00022692"/>
    </source>
</evidence>
<dbReference type="PANTHER" id="PTHR47019">
    <property type="entry name" value="LIPID II FLIPPASE MURJ"/>
    <property type="match status" value="1"/>
</dbReference>
<dbReference type="InterPro" id="IPR051050">
    <property type="entry name" value="Lipid_II_flippase_MurJ/MviN"/>
</dbReference>
<keyword evidence="7 9" id="KW-0472">Membrane</keyword>
<evidence type="ECO:0000256" key="1">
    <source>
        <dbReference type="ARBA" id="ARBA00004651"/>
    </source>
</evidence>
<feature type="transmembrane region" description="Helical" evidence="9">
    <location>
        <begin position="490"/>
        <end position="516"/>
    </location>
</feature>
<keyword evidence="4" id="KW-0133">Cell shape</keyword>
<feature type="transmembrane region" description="Helical" evidence="9">
    <location>
        <begin position="407"/>
        <end position="426"/>
    </location>
</feature>
<dbReference type="InterPro" id="IPR004268">
    <property type="entry name" value="MurJ"/>
</dbReference>
<feature type="transmembrane region" description="Helical" evidence="9">
    <location>
        <begin position="145"/>
        <end position="168"/>
    </location>
</feature>
<dbReference type="PANTHER" id="PTHR47019:SF1">
    <property type="entry name" value="LIPID II FLIPPASE MURJ"/>
    <property type="match status" value="1"/>
</dbReference>
<evidence type="ECO:0000256" key="5">
    <source>
        <dbReference type="ARBA" id="ARBA00022984"/>
    </source>
</evidence>
<proteinExistence type="predicted"/>
<dbReference type="PRINTS" id="PR01806">
    <property type="entry name" value="VIRFACTRMVIN"/>
</dbReference>
<dbReference type="EMBL" id="JBHSXS010000030">
    <property type="protein sequence ID" value="MFC6884769.1"/>
    <property type="molecule type" value="Genomic_DNA"/>
</dbReference>
<organism evidence="10 11">
    <name type="scientific">Actinomadura yumaensis</name>
    <dbReference type="NCBI Taxonomy" id="111807"/>
    <lineage>
        <taxon>Bacteria</taxon>
        <taxon>Bacillati</taxon>
        <taxon>Actinomycetota</taxon>
        <taxon>Actinomycetes</taxon>
        <taxon>Streptosporangiales</taxon>
        <taxon>Thermomonosporaceae</taxon>
        <taxon>Actinomadura</taxon>
    </lineage>
</organism>
<feature type="transmembrane region" description="Helical" evidence="9">
    <location>
        <begin position="432"/>
        <end position="450"/>
    </location>
</feature>
<evidence type="ECO:0000313" key="11">
    <source>
        <dbReference type="Proteomes" id="UP001596380"/>
    </source>
</evidence>
<evidence type="ECO:0000313" key="10">
    <source>
        <dbReference type="EMBL" id="MFC6884769.1"/>
    </source>
</evidence>
<keyword evidence="11" id="KW-1185">Reference proteome</keyword>
<feature type="transmembrane region" description="Helical" evidence="9">
    <location>
        <begin position="462"/>
        <end position="484"/>
    </location>
</feature>
<comment type="caution">
    <text evidence="10">The sequence shown here is derived from an EMBL/GenBank/DDBJ whole genome shotgun (WGS) entry which is preliminary data.</text>
</comment>
<feature type="transmembrane region" description="Helical" evidence="9">
    <location>
        <begin position="110"/>
        <end position="133"/>
    </location>
</feature>
<gene>
    <name evidence="10" type="ORF">ACFQKB_33770</name>
</gene>
<feature type="transmembrane region" description="Helical" evidence="9">
    <location>
        <begin position="180"/>
        <end position="199"/>
    </location>
</feature>
<dbReference type="Proteomes" id="UP001596380">
    <property type="component" value="Unassembled WGS sequence"/>
</dbReference>
<keyword evidence="5" id="KW-0573">Peptidoglycan synthesis</keyword>
<keyword evidence="2" id="KW-1003">Cell membrane</keyword>
<accession>A0ABW2CVU5</accession>
<name>A0ABW2CVU5_9ACTN</name>
<evidence type="ECO:0000256" key="6">
    <source>
        <dbReference type="ARBA" id="ARBA00022989"/>
    </source>
</evidence>
<dbReference type="Pfam" id="PF03023">
    <property type="entry name" value="MurJ"/>
    <property type="match status" value="1"/>
</dbReference>
<feature type="transmembrane region" description="Helical" evidence="9">
    <location>
        <begin position="205"/>
        <end position="226"/>
    </location>
</feature>
<evidence type="ECO:0000256" key="2">
    <source>
        <dbReference type="ARBA" id="ARBA00022475"/>
    </source>
</evidence>
<sequence>MTEVAGRTAVAERPPDGGAPTGTGGGSVRRAALLSGVLVAGGTGLGFLRDLTMAHLFGAGRETDAFLVGWTIPETVSPLLIEDAMALVMVPLITRTLAGRDGVRPLLARVLPRLAAGLACAVAVIMATAPWLVGLLAPGLPDAAAATRCVRLTALTVLTFGIAGFMCATLRAHHRFGPPAAIYLAYNAGILASLALFAGTLHVTAAALGVAIGGACMIAVQAPAFASCVRSAPRTLRSPRTPRAGRPAVELALIAPIAACTLLRQAQVFAERFLGSGLASGSISHLNYAQKVAQVPMVLSLLVVTVTFPRLVRSSASGDTGLVRRRVEADLVVVSGVVLAATAFLVAFAPQIVAVLFEHGRFTPADTERTALILRVYTLGLWGQSVIGVSVRAFFAGDRPTWRPARALVTGLAVTVAVGAGGVGLAGTTALAAANATGITVAALLLLRAVRARVAPISFRTVGAGAGRLLLAALAACAAGLLLADRLDGLVPPVAVLAAGGAVVAAVFAAVALAFARTFAHHQPGEHRS</sequence>
<feature type="region of interest" description="Disordered" evidence="8">
    <location>
        <begin position="1"/>
        <end position="25"/>
    </location>
</feature>
<dbReference type="RefSeq" id="WP_309239630.1">
    <property type="nucleotide sequence ID" value="NZ_JBHSXS010000030.1"/>
</dbReference>
<feature type="transmembrane region" description="Helical" evidence="9">
    <location>
        <begin position="329"/>
        <end position="352"/>
    </location>
</feature>
<evidence type="ECO:0000256" key="7">
    <source>
        <dbReference type="ARBA" id="ARBA00023136"/>
    </source>
</evidence>
<protein>
    <submittedName>
        <fullName evidence="10">Lipid II flippase MurJ</fullName>
    </submittedName>
</protein>
<reference evidence="11" key="1">
    <citation type="journal article" date="2019" name="Int. J. Syst. Evol. Microbiol.">
        <title>The Global Catalogue of Microorganisms (GCM) 10K type strain sequencing project: providing services to taxonomists for standard genome sequencing and annotation.</title>
        <authorList>
            <consortium name="The Broad Institute Genomics Platform"/>
            <consortium name="The Broad Institute Genome Sequencing Center for Infectious Disease"/>
            <person name="Wu L."/>
            <person name="Ma J."/>
        </authorList>
    </citation>
    <scope>NUCLEOTIDE SEQUENCE [LARGE SCALE GENOMIC DNA]</scope>
    <source>
        <strain evidence="11">JCM 3369</strain>
    </source>
</reference>
<evidence type="ECO:0000256" key="4">
    <source>
        <dbReference type="ARBA" id="ARBA00022960"/>
    </source>
</evidence>
<keyword evidence="6 9" id="KW-1133">Transmembrane helix</keyword>
<keyword evidence="3 9" id="KW-0812">Transmembrane</keyword>
<feature type="transmembrane region" description="Helical" evidence="9">
    <location>
        <begin position="372"/>
        <end position="395"/>
    </location>
</feature>
<evidence type="ECO:0000256" key="8">
    <source>
        <dbReference type="SAM" id="MobiDB-lite"/>
    </source>
</evidence>
<comment type="subcellular location">
    <subcellularLocation>
        <location evidence="1">Cell membrane</location>
        <topology evidence="1">Multi-pass membrane protein</topology>
    </subcellularLocation>
</comment>